<dbReference type="Proteomes" id="UP000229362">
    <property type="component" value="Unassembled WGS sequence"/>
</dbReference>
<dbReference type="InterPro" id="IPR010093">
    <property type="entry name" value="SinI_DNA-bd"/>
</dbReference>
<dbReference type="GO" id="GO:0003677">
    <property type="term" value="F:DNA binding"/>
    <property type="evidence" value="ECO:0007669"/>
    <property type="project" value="InterPro"/>
</dbReference>
<evidence type="ECO:0000259" key="1">
    <source>
        <dbReference type="Pfam" id="PF12728"/>
    </source>
</evidence>
<reference evidence="3" key="1">
    <citation type="submission" date="2017-09" db="EMBL/GenBank/DDBJ databases">
        <title>Depth-based differentiation of microbial function through sediment-hosted aquifers and enrichment of novel symbionts in the deep terrestrial subsurface.</title>
        <authorList>
            <person name="Probst A.J."/>
            <person name="Ladd B."/>
            <person name="Jarett J.K."/>
            <person name="Geller-Mcgrath D.E."/>
            <person name="Sieber C.M.K."/>
            <person name="Emerson J.B."/>
            <person name="Anantharaman K."/>
            <person name="Thomas B.C."/>
            <person name="Malmstrom R."/>
            <person name="Stieglmeier M."/>
            <person name="Klingl A."/>
            <person name="Woyke T."/>
            <person name="Ryan C.M."/>
            <person name="Banfield J.F."/>
        </authorList>
    </citation>
    <scope>NUCLEOTIDE SEQUENCE [LARGE SCALE GENOMIC DNA]</scope>
</reference>
<feature type="domain" description="Helix-turn-helix" evidence="1">
    <location>
        <begin position="10"/>
        <end position="55"/>
    </location>
</feature>
<dbReference type="AlphaFoldDB" id="A0A2M6W252"/>
<comment type="caution">
    <text evidence="2">The sequence shown here is derived from an EMBL/GenBank/DDBJ whole genome shotgun (WGS) entry which is preliminary data.</text>
</comment>
<protein>
    <recommendedName>
        <fullName evidence="1">Helix-turn-helix domain-containing protein</fullName>
    </recommendedName>
</protein>
<sequence>MHREIKPHAVYTTNEVEELLKISNSTMKRLLKSGLIKANKVGRQYRILGKEVLRLVSPEVEKKAIDKYLKLKKKVIHSLSDEA</sequence>
<dbReference type="Pfam" id="PF12728">
    <property type="entry name" value="HTH_17"/>
    <property type="match status" value="1"/>
</dbReference>
<evidence type="ECO:0000313" key="2">
    <source>
        <dbReference type="EMBL" id="PIT86862.1"/>
    </source>
</evidence>
<dbReference type="EMBL" id="PFBZ01000034">
    <property type="protein sequence ID" value="PIT86862.1"/>
    <property type="molecule type" value="Genomic_DNA"/>
</dbReference>
<proteinExistence type="predicted"/>
<gene>
    <name evidence="2" type="ORF">COU33_00855</name>
</gene>
<accession>A0A2M6W252</accession>
<dbReference type="NCBIfam" id="TIGR01764">
    <property type="entry name" value="excise"/>
    <property type="match status" value="1"/>
</dbReference>
<dbReference type="InterPro" id="IPR041657">
    <property type="entry name" value="HTH_17"/>
</dbReference>
<evidence type="ECO:0000313" key="3">
    <source>
        <dbReference type="Proteomes" id="UP000229362"/>
    </source>
</evidence>
<name>A0A2M6W252_9BACT</name>
<organism evidence="2 3">
    <name type="scientific">Candidatus Magasanikbacteria bacterium CG10_big_fil_rev_8_21_14_0_10_43_6</name>
    <dbReference type="NCBI Taxonomy" id="1974650"/>
    <lineage>
        <taxon>Bacteria</taxon>
        <taxon>Candidatus Magasanikiibacteriota</taxon>
    </lineage>
</organism>